<dbReference type="AlphaFoldDB" id="A0A8X6M5T0"/>
<gene>
    <name evidence="1" type="ORF">TNCT_481361</name>
</gene>
<sequence length="128" mass="14865">MAVAFARAFTCFGMKPKGFADRSSEKIHIGREFRELRFLIETESFVREVCNGIMPRKWNRNGYAGKVHWSFNSEFLCSWKHCERGQTYLQRKHGSNSEGLAADRVLLPSLYGENLYTHRSLSDENPEK</sequence>
<evidence type="ECO:0000313" key="2">
    <source>
        <dbReference type="Proteomes" id="UP000887116"/>
    </source>
</evidence>
<dbReference type="EMBL" id="BMAO01029606">
    <property type="protein sequence ID" value="GFR32977.1"/>
    <property type="molecule type" value="Genomic_DNA"/>
</dbReference>
<dbReference type="Proteomes" id="UP000887116">
    <property type="component" value="Unassembled WGS sequence"/>
</dbReference>
<name>A0A8X6M5T0_TRICU</name>
<proteinExistence type="predicted"/>
<comment type="caution">
    <text evidence="1">The sequence shown here is derived from an EMBL/GenBank/DDBJ whole genome shotgun (WGS) entry which is preliminary data.</text>
</comment>
<reference evidence="1" key="1">
    <citation type="submission" date="2020-07" db="EMBL/GenBank/DDBJ databases">
        <title>Multicomponent nature underlies the extraordinary mechanical properties of spider dragline silk.</title>
        <authorList>
            <person name="Kono N."/>
            <person name="Nakamura H."/>
            <person name="Mori M."/>
            <person name="Yoshida Y."/>
            <person name="Ohtoshi R."/>
            <person name="Malay A.D."/>
            <person name="Moran D.A.P."/>
            <person name="Tomita M."/>
            <person name="Numata K."/>
            <person name="Arakawa K."/>
        </authorList>
    </citation>
    <scope>NUCLEOTIDE SEQUENCE</scope>
</reference>
<keyword evidence="2" id="KW-1185">Reference proteome</keyword>
<protein>
    <submittedName>
        <fullName evidence="1">Uncharacterized protein</fullName>
    </submittedName>
</protein>
<organism evidence="1 2">
    <name type="scientific">Trichonephila clavata</name>
    <name type="common">Joro spider</name>
    <name type="synonym">Nephila clavata</name>
    <dbReference type="NCBI Taxonomy" id="2740835"/>
    <lineage>
        <taxon>Eukaryota</taxon>
        <taxon>Metazoa</taxon>
        <taxon>Ecdysozoa</taxon>
        <taxon>Arthropoda</taxon>
        <taxon>Chelicerata</taxon>
        <taxon>Arachnida</taxon>
        <taxon>Araneae</taxon>
        <taxon>Araneomorphae</taxon>
        <taxon>Entelegynae</taxon>
        <taxon>Araneoidea</taxon>
        <taxon>Nephilidae</taxon>
        <taxon>Trichonephila</taxon>
    </lineage>
</organism>
<evidence type="ECO:0000313" key="1">
    <source>
        <dbReference type="EMBL" id="GFR32977.1"/>
    </source>
</evidence>
<accession>A0A8X6M5T0</accession>